<dbReference type="EMBL" id="ML120445">
    <property type="protein sequence ID" value="RPA93920.1"/>
    <property type="molecule type" value="Genomic_DNA"/>
</dbReference>
<dbReference type="STRING" id="1336337.A0A3N4JBW4"/>
<dbReference type="InterPro" id="IPR000387">
    <property type="entry name" value="Tyr_Pase_dom"/>
</dbReference>
<dbReference type="PANTHER" id="PTHR31126">
    <property type="entry name" value="TYROSINE-PROTEIN PHOSPHATASE"/>
    <property type="match status" value="1"/>
</dbReference>
<keyword evidence="3" id="KW-1185">Reference proteome</keyword>
<dbReference type="Pfam" id="PF13350">
    <property type="entry name" value="Y_phosphatase3"/>
    <property type="match status" value="1"/>
</dbReference>
<accession>A0A3N4JBW4</accession>
<dbReference type="GO" id="GO:0004721">
    <property type="term" value="F:phosphoprotein phosphatase activity"/>
    <property type="evidence" value="ECO:0007669"/>
    <property type="project" value="InterPro"/>
</dbReference>
<dbReference type="InterPro" id="IPR029021">
    <property type="entry name" value="Prot-tyrosine_phosphatase-like"/>
</dbReference>
<sequence length="178" mass="19941">MLYRSGRLDSATADDRRKLVHDYGINIVIGLRTKPEHIIREQRGHYGNGLDELGVRTVNVHFISKKFEMALVKQLGWWDVIKVVVLMIFGFRATAIRIIGEKVVKSKGLAGLSLASLEYCGEEIRSSLEILCDQSAYPVLMHCTQGKDRTGLLSILLLLLLKVPIDAIKKTLRAQGKV</sequence>
<organism evidence="2 3">
    <name type="scientific">Choiromyces venosus 120613-1</name>
    <dbReference type="NCBI Taxonomy" id="1336337"/>
    <lineage>
        <taxon>Eukaryota</taxon>
        <taxon>Fungi</taxon>
        <taxon>Dikarya</taxon>
        <taxon>Ascomycota</taxon>
        <taxon>Pezizomycotina</taxon>
        <taxon>Pezizomycetes</taxon>
        <taxon>Pezizales</taxon>
        <taxon>Tuberaceae</taxon>
        <taxon>Choiromyces</taxon>
    </lineage>
</organism>
<proteinExistence type="predicted"/>
<dbReference type="AlphaFoldDB" id="A0A3N4JBW4"/>
<dbReference type="InterPro" id="IPR026893">
    <property type="entry name" value="Tyr/Ser_Pase_IphP-type"/>
</dbReference>
<dbReference type="PROSITE" id="PS50056">
    <property type="entry name" value="TYR_PHOSPHATASE_2"/>
    <property type="match status" value="1"/>
</dbReference>
<evidence type="ECO:0000313" key="2">
    <source>
        <dbReference type="EMBL" id="RPA93920.1"/>
    </source>
</evidence>
<evidence type="ECO:0000259" key="1">
    <source>
        <dbReference type="PROSITE" id="PS50056"/>
    </source>
</evidence>
<name>A0A3N4JBW4_9PEZI</name>
<reference evidence="2 3" key="1">
    <citation type="journal article" date="2018" name="Nat. Ecol. Evol.">
        <title>Pezizomycetes genomes reveal the molecular basis of ectomycorrhizal truffle lifestyle.</title>
        <authorList>
            <person name="Murat C."/>
            <person name="Payen T."/>
            <person name="Noel B."/>
            <person name="Kuo A."/>
            <person name="Morin E."/>
            <person name="Chen J."/>
            <person name="Kohler A."/>
            <person name="Krizsan K."/>
            <person name="Balestrini R."/>
            <person name="Da Silva C."/>
            <person name="Montanini B."/>
            <person name="Hainaut M."/>
            <person name="Levati E."/>
            <person name="Barry K.W."/>
            <person name="Belfiori B."/>
            <person name="Cichocki N."/>
            <person name="Clum A."/>
            <person name="Dockter R.B."/>
            <person name="Fauchery L."/>
            <person name="Guy J."/>
            <person name="Iotti M."/>
            <person name="Le Tacon F."/>
            <person name="Lindquist E.A."/>
            <person name="Lipzen A."/>
            <person name="Malagnac F."/>
            <person name="Mello A."/>
            <person name="Molinier V."/>
            <person name="Miyauchi S."/>
            <person name="Poulain J."/>
            <person name="Riccioni C."/>
            <person name="Rubini A."/>
            <person name="Sitrit Y."/>
            <person name="Splivallo R."/>
            <person name="Traeger S."/>
            <person name="Wang M."/>
            <person name="Zifcakova L."/>
            <person name="Wipf D."/>
            <person name="Zambonelli A."/>
            <person name="Paolocci F."/>
            <person name="Nowrousian M."/>
            <person name="Ottonello S."/>
            <person name="Baldrian P."/>
            <person name="Spatafora J.W."/>
            <person name="Henrissat B."/>
            <person name="Nagy L.G."/>
            <person name="Aury J.M."/>
            <person name="Wincker P."/>
            <person name="Grigoriev I.V."/>
            <person name="Bonfante P."/>
            <person name="Martin F.M."/>
        </authorList>
    </citation>
    <scope>NUCLEOTIDE SEQUENCE [LARGE SCALE GENOMIC DNA]</scope>
    <source>
        <strain evidence="2 3">120613-1</strain>
    </source>
</reference>
<feature type="domain" description="Tyrosine specific protein phosphatases" evidence="1">
    <location>
        <begin position="122"/>
        <end position="178"/>
    </location>
</feature>
<evidence type="ECO:0000313" key="3">
    <source>
        <dbReference type="Proteomes" id="UP000276215"/>
    </source>
</evidence>
<dbReference type="SUPFAM" id="SSF52799">
    <property type="entry name" value="(Phosphotyrosine protein) phosphatases II"/>
    <property type="match status" value="1"/>
</dbReference>
<dbReference type="OrthoDB" id="9988524at2759"/>
<dbReference type="PROSITE" id="PS00383">
    <property type="entry name" value="TYR_PHOSPHATASE_1"/>
    <property type="match status" value="1"/>
</dbReference>
<dbReference type="InterPro" id="IPR016130">
    <property type="entry name" value="Tyr_Pase_AS"/>
</dbReference>
<protein>
    <recommendedName>
        <fullName evidence="1">Tyrosine specific protein phosphatases domain-containing protein</fullName>
    </recommendedName>
</protein>
<dbReference type="Gene3D" id="3.90.190.10">
    <property type="entry name" value="Protein tyrosine phosphatase superfamily"/>
    <property type="match status" value="1"/>
</dbReference>
<dbReference type="PANTHER" id="PTHR31126:SF10">
    <property type="entry name" value="PROTEIN PHOSPHATASE, PUTATIVE (AFU_ORTHOLOGUE AFUA_6G06650)-RELATED"/>
    <property type="match status" value="1"/>
</dbReference>
<gene>
    <name evidence="2" type="ORF">L873DRAFT_1941245</name>
</gene>
<dbReference type="Proteomes" id="UP000276215">
    <property type="component" value="Unassembled WGS sequence"/>
</dbReference>